<dbReference type="EMBL" id="GBXM01040684">
    <property type="protein sequence ID" value="JAH67893.1"/>
    <property type="molecule type" value="Transcribed_RNA"/>
</dbReference>
<dbReference type="AlphaFoldDB" id="A0A0E9USG2"/>
<organism evidence="1">
    <name type="scientific">Anguilla anguilla</name>
    <name type="common">European freshwater eel</name>
    <name type="synonym">Muraena anguilla</name>
    <dbReference type="NCBI Taxonomy" id="7936"/>
    <lineage>
        <taxon>Eukaryota</taxon>
        <taxon>Metazoa</taxon>
        <taxon>Chordata</taxon>
        <taxon>Craniata</taxon>
        <taxon>Vertebrata</taxon>
        <taxon>Euteleostomi</taxon>
        <taxon>Actinopterygii</taxon>
        <taxon>Neopterygii</taxon>
        <taxon>Teleostei</taxon>
        <taxon>Anguilliformes</taxon>
        <taxon>Anguillidae</taxon>
        <taxon>Anguilla</taxon>
    </lineage>
</organism>
<dbReference type="SUPFAM" id="SSF56317">
    <property type="entry name" value="Carbon-nitrogen hydrolase"/>
    <property type="match status" value="1"/>
</dbReference>
<dbReference type="Gene3D" id="3.60.110.10">
    <property type="entry name" value="Carbon-nitrogen hydrolase"/>
    <property type="match status" value="1"/>
</dbReference>
<sequence>MRQGAEILTYPSAFTVTTGAAHWEVRLSHNACWDRLRHPL</sequence>
<reference evidence="1" key="2">
    <citation type="journal article" date="2015" name="Fish Shellfish Immunol.">
        <title>Early steps in the European eel (Anguilla anguilla)-Vibrio vulnificus interaction in the gills: Role of the RtxA13 toxin.</title>
        <authorList>
            <person name="Callol A."/>
            <person name="Pajuelo D."/>
            <person name="Ebbesson L."/>
            <person name="Teles M."/>
            <person name="MacKenzie S."/>
            <person name="Amaro C."/>
        </authorList>
    </citation>
    <scope>NUCLEOTIDE SEQUENCE</scope>
</reference>
<dbReference type="InterPro" id="IPR036526">
    <property type="entry name" value="C-N_Hydrolase_sf"/>
</dbReference>
<proteinExistence type="predicted"/>
<accession>A0A0E9USG2</accession>
<evidence type="ECO:0000313" key="1">
    <source>
        <dbReference type="EMBL" id="JAH67893.1"/>
    </source>
</evidence>
<protein>
    <submittedName>
        <fullName evidence="1">Uncharacterized protein</fullName>
    </submittedName>
</protein>
<name>A0A0E9USG2_ANGAN</name>
<reference evidence="1" key="1">
    <citation type="submission" date="2014-11" db="EMBL/GenBank/DDBJ databases">
        <authorList>
            <person name="Amaro Gonzalez C."/>
        </authorList>
    </citation>
    <scope>NUCLEOTIDE SEQUENCE</scope>
</reference>